<organism evidence="1 2">
    <name type="scientific">Trachymyrmex septentrionalis</name>
    <dbReference type="NCBI Taxonomy" id="34720"/>
    <lineage>
        <taxon>Eukaryota</taxon>
        <taxon>Metazoa</taxon>
        <taxon>Ecdysozoa</taxon>
        <taxon>Arthropoda</taxon>
        <taxon>Hexapoda</taxon>
        <taxon>Insecta</taxon>
        <taxon>Pterygota</taxon>
        <taxon>Neoptera</taxon>
        <taxon>Endopterygota</taxon>
        <taxon>Hymenoptera</taxon>
        <taxon>Apocrita</taxon>
        <taxon>Aculeata</taxon>
        <taxon>Formicoidea</taxon>
        <taxon>Formicidae</taxon>
        <taxon>Myrmicinae</taxon>
        <taxon>Trachymyrmex</taxon>
    </lineage>
</organism>
<keyword evidence="2" id="KW-1185">Reference proteome</keyword>
<dbReference type="EMBL" id="KQ981875">
    <property type="protein sequence ID" value="KYN34017.1"/>
    <property type="molecule type" value="Genomic_DNA"/>
</dbReference>
<feature type="non-terminal residue" evidence="1">
    <location>
        <position position="1"/>
    </location>
</feature>
<dbReference type="Proteomes" id="UP000078541">
    <property type="component" value="Unassembled WGS sequence"/>
</dbReference>
<evidence type="ECO:0000313" key="2">
    <source>
        <dbReference type="Proteomes" id="UP000078541"/>
    </source>
</evidence>
<name>A0A151JU12_9HYME</name>
<gene>
    <name evidence="1" type="ORF">ALC56_11683</name>
</gene>
<reference evidence="1 2" key="1">
    <citation type="submission" date="2016-03" db="EMBL/GenBank/DDBJ databases">
        <title>Trachymyrmex septentrionalis WGS genome.</title>
        <authorList>
            <person name="Nygaard S."/>
            <person name="Hu H."/>
            <person name="Boomsma J."/>
            <person name="Zhang G."/>
        </authorList>
    </citation>
    <scope>NUCLEOTIDE SEQUENCE [LARGE SCALE GENOMIC DNA]</scope>
    <source>
        <strain evidence="1">Tsep2-gDNA-1</strain>
        <tissue evidence="1">Whole body</tissue>
    </source>
</reference>
<dbReference type="AlphaFoldDB" id="A0A151JU12"/>
<protein>
    <recommendedName>
        <fullName evidence="3">CCHC-type domain-containing protein</fullName>
    </recommendedName>
</protein>
<sequence length="68" mass="7825">ILVCFSCLRFEHISSDCKSVARCAKCGQNRYSKLEECARHQLPPRCCNCGQEHFPSQTLCCVPFCYYL</sequence>
<evidence type="ECO:0000313" key="1">
    <source>
        <dbReference type="EMBL" id="KYN34017.1"/>
    </source>
</evidence>
<proteinExistence type="predicted"/>
<accession>A0A151JU12</accession>
<evidence type="ECO:0008006" key="3">
    <source>
        <dbReference type="Google" id="ProtNLM"/>
    </source>
</evidence>
<dbReference type="STRING" id="34720.A0A151JU12"/>